<sequence>MIKLGEAPILWGSKQQSVVALSTCAAKYVALSDSAQHLAQAINQLEQLTSNFEKTIYCDNQAAVQVLVGNKSRKRMHYLERAFFFVNGMIRQHGIKVIWVKMTDMHADALTKQLSSSLFLS</sequence>
<proteinExistence type="predicted"/>
<dbReference type="AlphaFoldDB" id="A0A9Q3EJ40"/>
<evidence type="ECO:0008006" key="3">
    <source>
        <dbReference type="Google" id="ProtNLM"/>
    </source>
</evidence>
<comment type="caution">
    <text evidence="1">The sequence shown here is derived from an EMBL/GenBank/DDBJ whole genome shotgun (WGS) entry which is preliminary data.</text>
</comment>
<keyword evidence="2" id="KW-1185">Reference proteome</keyword>
<dbReference type="OrthoDB" id="8188638at2759"/>
<accession>A0A9Q3EJ40</accession>
<evidence type="ECO:0000313" key="1">
    <source>
        <dbReference type="EMBL" id="MBW0522179.1"/>
    </source>
</evidence>
<dbReference type="EMBL" id="AVOT02029366">
    <property type="protein sequence ID" value="MBW0522179.1"/>
    <property type="molecule type" value="Genomic_DNA"/>
</dbReference>
<protein>
    <recommendedName>
        <fullName evidence="3">Reverse transcriptase Ty1/copia-type domain-containing protein</fullName>
    </recommendedName>
</protein>
<dbReference type="CDD" id="cd09272">
    <property type="entry name" value="RNase_HI_RT_Ty1"/>
    <property type="match status" value="1"/>
</dbReference>
<organism evidence="1 2">
    <name type="scientific">Austropuccinia psidii MF-1</name>
    <dbReference type="NCBI Taxonomy" id="1389203"/>
    <lineage>
        <taxon>Eukaryota</taxon>
        <taxon>Fungi</taxon>
        <taxon>Dikarya</taxon>
        <taxon>Basidiomycota</taxon>
        <taxon>Pucciniomycotina</taxon>
        <taxon>Pucciniomycetes</taxon>
        <taxon>Pucciniales</taxon>
        <taxon>Sphaerophragmiaceae</taxon>
        <taxon>Austropuccinia</taxon>
    </lineage>
</organism>
<gene>
    <name evidence="1" type="ORF">O181_061894</name>
</gene>
<reference evidence="1" key="1">
    <citation type="submission" date="2021-03" db="EMBL/GenBank/DDBJ databases">
        <title>Draft genome sequence of rust myrtle Austropuccinia psidii MF-1, a brazilian biotype.</title>
        <authorList>
            <person name="Quecine M.C."/>
            <person name="Pachon D.M.R."/>
            <person name="Bonatelli M.L."/>
            <person name="Correr F.H."/>
            <person name="Franceschini L.M."/>
            <person name="Leite T.F."/>
            <person name="Margarido G.R.A."/>
            <person name="Almeida C.A."/>
            <person name="Ferrarezi J.A."/>
            <person name="Labate C.A."/>
        </authorList>
    </citation>
    <scope>NUCLEOTIDE SEQUENCE</scope>
    <source>
        <strain evidence="1">MF-1</strain>
    </source>
</reference>
<evidence type="ECO:0000313" key="2">
    <source>
        <dbReference type="Proteomes" id="UP000765509"/>
    </source>
</evidence>
<dbReference type="Proteomes" id="UP000765509">
    <property type="component" value="Unassembled WGS sequence"/>
</dbReference>
<name>A0A9Q3EJ40_9BASI</name>